<feature type="compositionally biased region" description="Basic and acidic residues" evidence="1">
    <location>
        <begin position="294"/>
        <end position="306"/>
    </location>
</feature>
<reference evidence="4" key="1">
    <citation type="journal article" date="2019" name="Int. J. Syst. Evol. Microbiol.">
        <title>The Global Catalogue of Microorganisms (GCM) 10K type strain sequencing project: providing services to taxonomists for standard genome sequencing and annotation.</title>
        <authorList>
            <consortium name="The Broad Institute Genomics Platform"/>
            <consortium name="The Broad Institute Genome Sequencing Center for Infectious Disease"/>
            <person name="Wu L."/>
            <person name="Ma J."/>
        </authorList>
    </citation>
    <scope>NUCLEOTIDE SEQUENCE [LARGE SCALE GENOMIC DNA]</scope>
    <source>
        <strain evidence="4">KCTC 12848</strain>
    </source>
</reference>
<keyword evidence="2" id="KW-1133">Transmembrane helix</keyword>
<evidence type="ECO:0000256" key="1">
    <source>
        <dbReference type="SAM" id="MobiDB-lite"/>
    </source>
</evidence>
<evidence type="ECO:0000313" key="3">
    <source>
        <dbReference type="EMBL" id="MFC5052591.1"/>
    </source>
</evidence>
<feature type="compositionally biased region" description="Basic and acidic residues" evidence="1">
    <location>
        <begin position="336"/>
        <end position="360"/>
    </location>
</feature>
<keyword evidence="2" id="KW-0812">Transmembrane</keyword>
<feature type="transmembrane region" description="Helical" evidence="2">
    <location>
        <begin position="207"/>
        <end position="227"/>
    </location>
</feature>
<feature type="transmembrane region" description="Helical" evidence="2">
    <location>
        <begin position="123"/>
        <end position="143"/>
    </location>
</feature>
<gene>
    <name evidence="3" type="ORF">ACFPFM_02345</name>
</gene>
<feature type="transmembrane region" description="Helical" evidence="2">
    <location>
        <begin position="265"/>
        <end position="285"/>
    </location>
</feature>
<keyword evidence="2" id="KW-0472">Membrane</keyword>
<sequence length="360" mass="36830">MLGLLTFGVQATAHPDGVPLAVAVGVDAPPQLRGIADQLAATGSEEVSWRVTTPDRTRDLLSRQEVYGVLELVPGGATVVLSGAVNPSGTQVAQQVLGGVAQGAGLPARVVVLDPASAAGRTAPLAASALLWIGGLVAGAAFTRLVRRPDVTSRLVGVVAATALGVGVVAGLFTLWDPSLPLGWRVLGYLALVGTAFALVQGALLRLFGLRAMAVLGPLYLVAPSVAGQAPELLDPAYRALLWSWTPFRFSTEGLRALLHGGEPAAAGLWVPAALAAVGLVALLWPSRRSAGERSAGERLTGERSANEQPSGRRAGERSAGGGAGRLAGEEAQPDLPDRVVDVGVDEADRLPGAQREHTA</sequence>
<organism evidence="3 4">
    <name type="scientific">Saccharothrix xinjiangensis</name>
    <dbReference type="NCBI Taxonomy" id="204798"/>
    <lineage>
        <taxon>Bacteria</taxon>
        <taxon>Bacillati</taxon>
        <taxon>Actinomycetota</taxon>
        <taxon>Actinomycetes</taxon>
        <taxon>Pseudonocardiales</taxon>
        <taxon>Pseudonocardiaceae</taxon>
        <taxon>Saccharothrix</taxon>
    </lineage>
</organism>
<dbReference type="Proteomes" id="UP001595833">
    <property type="component" value="Unassembled WGS sequence"/>
</dbReference>
<keyword evidence="4" id="KW-1185">Reference proteome</keyword>
<comment type="caution">
    <text evidence="3">The sequence shown here is derived from an EMBL/GenBank/DDBJ whole genome shotgun (WGS) entry which is preliminary data.</text>
</comment>
<evidence type="ECO:0000313" key="4">
    <source>
        <dbReference type="Proteomes" id="UP001595833"/>
    </source>
</evidence>
<name>A0ABV9XR31_9PSEU</name>
<feature type="transmembrane region" description="Helical" evidence="2">
    <location>
        <begin position="182"/>
        <end position="200"/>
    </location>
</feature>
<dbReference type="EMBL" id="JBHSJB010000003">
    <property type="protein sequence ID" value="MFC5052591.1"/>
    <property type="molecule type" value="Genomic_DNA"/>
</dbReference>
<evidence type="ECO:0000256" key="2">
    <source>
        <dbReference type="SAM" id="Phobius"/>
    </source>
</evidence>
<protein>
    <submittedName>
        <fullName evidence="3">ABC transporter permease</fullName>
    </submittedName>
</protein>
<accession>A0ABV9XR31</accession>
<feature type="region of interest" description="Disordered" evidence="1">
    <location>
        <begin position="294"/>
        <end position="360"/>
    </location>
</feature>
<proteinExistence type="predicted"/>
<dbReference type="RefSeq" id="WP_344035094.1">
    <property type="nucleotide sequence ID" value="NZ_BAAAKE010000002.1"/>
</dbReference>
<feature type="transmembrane region" description="Helical" evidence="2">
    <location>
        <begin position="155"/>
        <end position="176"/>
    </location>
</feature>